<organism evidence="2 3">
    <name type="scientific">Streptomyces fuscichromogenes</name>
    <dbReference type="NCBI Taxonomy" id="1324013"/>
    <lineage>
        <taxon>Bacteria</taxon>
        <taxon>Bacillati</taxon>
        <taxon>Actinomycetota</taxon>
        <taxon>Actinomycetes</taxon>
        <taxon>Kitasatosporales</taxon>
        <taxon>Streptomycetaceae</taxon>
        <taxon>Streptomyces</taxon>
    </lineage>
</organism>
<gene>
    <name evidence="2" type="ORF">GCM10011578_056760</name>
</gene>
<dbReference type="AlphaFoldDB" id="A0A917XGL5"/>
<evidence type="ECO:0000313" key="3">
    <source>
        <dbReference type="Proteomes" id="UP000653411"/>
    </source>
</evidence>
<evidence type="ECO:0000313" key="2">
    <source>
        <dbReference type="EMBL" id="GGN23953.1"/>
    </source>
</evidence>
<feature type="compositionally biased region" description="Low complexity" evidence="1">
    <location>
        <begin position="48"/>
        <end position="61"/>
    </location>
</feature>
<comment type="caution">
    <text evidence="2">The sequence shown here is derived from an EMBL/GenBank/DDBJ whole genome shotgun (WGS) entry which is preliminary data.</text>
</comment>
<dbReference type="EMBL" id="BMML01000014">
    <property type="protein sequence ID" value="GGN23953.1"/>
    <property type="molecule type" value="Genomic_DNA"/>
</dbReference>
<dbReference type="Proteomes" id="UP000653411">
    <property type="component" value="Unassembled WGS sequence"/>
</dbReference>
<accession>A0A917XGL5</accession>
<reference evidence="2" key="1">
    <citation type="journal article" date="2014" name="Int. J. Syst. Evol. Microbiol.">
        <title>Complete genome sequence of Corynebacterium casei LMG S-19264T (=DSM 44701T), isolated from a smear-ripened cheese.</title>
        <authorList>
            <consortium name="US DOE Joint Genome Institute (JGI-PGF)"/>
            <person name="Walter F."/>
            <person name="Albersmeier A."/>
            <person name="Kalinowski J."/>
            <person name="Ruckert C."/>
        </authorList>
    </citation>
    <scope>NUCLEOTIDE SEQUENCE</scope>
    <source>
        <strain evidence="2">CGMCC 4.7110</strain>
    </source>
</reference>
<keyword evidence="3" id="KW-1185">Reference proteome</keyword>
<evidence type="ECO:0000256" key="1">
    <source>
        <dbReference type="SAM" id="MobiDB-lite"/>
    </source>
</evidence>
<feature type="region of interest" description="Disordered" evidence="1">
    <location>
        <begin position="46"/>
        <end position="79"/>
    </location>
</feature>
<sequence length="197" mass="20302">MLYGEAEVAHVAGTSSGVVAGLTAAAVGVVGLLAYQASATVPPGLGGRSAASPAPGAPAAKAPRDRRHPTALPNSSGTGERVVYSVDDDRVWLVNERGRVERTFKVNPGTVDPATGAYWVTSRSKAITGTDGLPIEHVVRFTTTKEGSAIGFSAVTAQRAAEPPDPTVRTGGIRETRPDGSAMWNFATIGVKVVVIR</sequence>
<evidence type="ECO:0008006" key="4">
    <source>
        <dbReference type="Google" id="ProtNLM"/>
    </source>
</evidence>
<proteinExistence type="predicted"/>
<reference evidence="2" key="2">
    <citation type="submission" date="2020-09" db="EMBL/GenBank/DDBJ databases">
        <authorList>
            <person name="Sun Q."/>
            <person name="Zhou Y."/>
        </authorList>
    </citation>
    <scope>NUCLEOTIDE SEQUENCE</scope>
    <source>
        <strain evidence="2">CGMCC 4.7110</strain>
    </source>
</reference>
<protein>
    <recommendedName>
        <fullName evidence="4">L,D-transpeptidase</fullName>
    </recommendedName>
</protein>
<name>A0A917XGL5_9ACTN</name>